<comment type="caution">
    <text evidence="5">The sequence shown here is derived from an EMBL/GenBank/DDBJ whole genome shotgun (WGS) entry which is preliminary data.</text>
</comment>
<sequence>MEETEREEHLGNKSDGNLCLHKMFKKLKVEPQKKELWQRRRLVQKTHSWHTYPSFKTSHKSSSTKRSPLVRAAKLRLVSYKNDKNTDEQHKSFLVNASTRGSLDFSGTFSFACPANLNVNQPVWKTSVSRRKRLHPSDEKFQKKRMAIKISGTKDLILTEGLRLPSNRNKLPSFKTLATIEEEHTEEIQKTKEQECFCPESGSLNVSSKRPSVGTFSPLNSPLCTSFADVESALPKQITKQNTPNAHGKWKYRTADRPPNKRENVQAFVCKQSCSQQARLSQEVPFDDTTVEELAGYFDNLVHIPKKMSAMAEMMYT</sequence>
<evidence type="ECO:0000256" key="3">
    <source>
        <dbReference type="ARBA" id="ARBA00029721"/>
    </source>
</evidence>
<dbReference type="PANTHER" id="PTHR31383:SF2">
    <property type="entry name" value="OXIDATIVE STRESS-RESPONSIVE SERINE-RICH PROTEIN 1"/>
    <property type="match status" value="1"/>
</dbReference>
<dbReference type="Proteomes" id="UP001152320">
    <property type="component" value="Chromosome 11"/>
</dbReference>
<evidence type="ECO:0000313" key="6">
    <source>
        <dbReference type="Proteomes" id="UP001152320"/>
    </source>
</evidence>
<keyword evidence="6" id="KW-1185">Reference proteome</keyword>
<keyword evidence="2" id="KW-0597">Phosphoprotein</keyword>
<dbReference type="GO" id="GO:0070301">
    <property type="term" value="P:cellular response to hydrogen peroxide"/>
    <property type="evidence" value="ECO:0007669"/>
    <property type="project" value="TreeGrafter"/>
</dbReference>
<accession>A0A9Q1BVN6</accession>
<organism evidence="5 6">
    <name type="scientific">Holothuria leucospilota</name>
    <name type="common">Black long sea cucumber</name>
    <name type="synonym">Mertensiothuria leucospilota</name>
    <dbReference type="NCBI Taxonomy" id="206669"/>
    <lineage>
        <taxon>Eukaryota</taxon>
        <taxon>Metazoa</taxon>
        <taxon>Echinodermata</taxon>
        <taxon>Eleutherozoa</taxon>
        <taxon>Echinozoa</taxon>
        <taxon>Holothuroidea</taxon>
        <taxon>Aspidochirotacea</taxon>
        <taxon>Aspidochirotida</taxon>
        <taxon>Holothuriidae</taxon>
        <taxon>Holothuria</taxon>
    </lineage>
</organism>
<dbReference type="EMBL" id="JAIZAY010000011">
    <property type="protein sequence ID" value="KAJ8033707.1"/>
    <property type="molecule type" value="Genomic_DNA"/>
</dbReference>
<evidence type="ECO:0000256" key="1">
    <source>
        <dbReference type="ARBA" id="ARBA00015005"/>
    </source>
</evidence>
<evidence type="ECO:0000313" key="5">
    <source>
        <dbReference type="EMBL" id="KAJ8033707.1"/>
    </source>
</evidence>
<protein>
    <recommendedName>
        <fullName evidence="1">Oxidative stress-responsive serine-rich protein 1</fullName>
    </recommendedName>
    <alternativeName>
        <fullName evidence="4">Oxidative stress-responsive protein 1</fullName>
    </alternativeName>
    <alternativeName>
        <fullName evidence="3">Peroxide-inducible transcript 1 protein</fullName>
    </alternativeName>
</protein>
<dbReference type="AlphaFoldDB" id="A0A9Q1BVN6"/>
<proteinExistence type="predicted"/>
<name>A0A9Q1BVN6_HOLLE</name>
<reference evidence="5" key="1">
    <citation type="submission" date="2021-10" db="EMBL/GenBank/DDBJ databases">
        <title>Tropical sea cucumber genome reveals ecological adaptation and Cuvierian tubules defense mechanism.</title>
        <authorList>
            <person name="Chen T."/>
        </authorList>
    </citation>
    <scope>NUCLEOTIDE SEQUENCE</scope>
    <source>
        <strain evidence="5">Nanhai2018</strain>
        <tissue evidence="5">Muscle</tissue>
    </source>
</reference>
<gene>
    <name evidence="5" type="ORF">HOLleu_24038</name>
</gene>
<evidence type="ECO:0000256" key="4">
    <source>
        <dbReference type="ARBA" id="ARBA00031405"/>
    </source>
</evidence>
<evidence type="ECO:0000256" key="2">
    <source>
        <dbReference type="ARBA" id="ARBA00022553"/>
    </source>
</evidence>
<dbReference type="PANTHER" id="PTHR31383">
    <property type="entry name" value="OXIDATIVE STRESS-RESPONSE SERINE-RICH PROTEIN 1"/>
    <property type="match status" value="1"/>
</dbReference>
<dbReference type="InterPro" id="IPR008494">
    <property type="entry name" value="DUF776"/>
</dbReference>
<dbReference type="OrthoDB" id="10045817at2759"/>